<evidence type="ECO:0000256" key="4">
    <source>
        <dbReference type="ARBA" id="ARBA00022989"/>
    </source>
</evidence>
<dbReference type="InterPro" id="IPR026039">
    <property type="entry name" value="YfgM"/>
</dbReference>
<evidence type="ECO:0000256" key="9">
    <source>
        <dbReference type="SAM" id="Phobius"/>
    </source>
</evidence>
<evidence type="ECO:0000256" key="3">
    <source>
        <dbReference type="ARBA" id="ARBA00022692"/>
    </source>
</evidence>
<evidence type="ECO:0000256" key="6">
    <source>
        <dbReference type="ARBA" id="ARBA00023186"/>
    </source>
</evidence>
<protein>
    <recommendedName>
        <fullName evidence="8">Ancillary SecYEG translocon subunit</fullName>
    </recommendedName>
</protein>
<dbReference type="PANTHER" id="PTHR38035">
    <property type="entry name" value="UPF0070 PROTEIN YFGM"/>
    <property type="match status" value="1"/>
</dbReference>
<feature type="transmembrane region" description="Helical" evidence="9">
    <location>
        <begin position="22"/>
        <end position="39"/>
    </location>
</feature>
<accession>A0A4S3K8Y3</accession>
<evidence type="ECO:0000256" key="8">
    <source>
        <dbReference type="ARBA" id="ARBA00024235"/>
    </source>
</evidence>
<keyword evidence="12" id="KW-1185">Reference proteome</keyword>
<dbReference type="Gene3D" id="1.25.40.10">
    <property type="entry name" value="Tetratricopeptide repeat domain"/>
    <property type="match status" value="1"/>
</dbReference>
<dbReference type="PIRSF" id="PIRSF006170">
    <property type="entry name" value="YfgM"/>
    <property type="match status" value="1"/>
</dbReference>
<sequence>MATHLDDEEDLEKLKTWWKDNWVGLVAGLVIGFGAIGGWEGYKHWRDGRAEAASQMFEELKKNLEASKTEDADKIVATLKADFSHTPYAAAAALTAAQREVQAAKYDEASANLAWVVEHSSDDGLVQVARLRHARVLLAQGKPDDAMKALGDEAGSFSSLAEELRGDIQLAKGDRKAARSAYEKALAAAESGATNKTLLQQKLDDLAEVNPS</sequence>
<dbReference type="GO" id="GO:0044877">
    <property type="term" value="F:protein-containing complex binding"/>
    <property type="evidence" value="ECO:0007669"/>
    <property type="project" value="InterPro"/>
</dbReference>
<dbReference type="RefSeq" id="WP_133883725.1">
    <property type="nucleotide sequence ID" value="NZ_MWIN01000003.1"/>
</dbReference>
<dbReference type="PANTHER" id="PTHR38035:SF1">
    <property type="entry name" value="ANCILLARY SECYEG TRANSLOCON SUBUNIT"/>
    <property type="match status" value="1"/>
</dbReference>
<dbReference type="OrthoDB" id="9789675at2"/>
<comment type="subcellular location">
    <subcellularLocation>
        <location evidence="1">Cell membrane</location>
        <topology evidence="1">Single-pass type II membrane protein</topology>
    </subcellularLocation>
</comment>
<dbReference type="Proteomes" id="UP000295341">
    <property type="component" value="Unassembled WGS sequence"/>
</dbReference>
<dbReference type="EMBL" id="SOBT01000012">
    <property type="protein sequence ID" value="TDU24312.1"/>
    <property type="molecule type" value="Genomic_DNA"/>
</dbReference>
<keyword evidence="6" id="KW-0143">Chaperone</keyword>
<evidence type="ECO:0000313" key="11">
    <source>
        <dbReference type="EMBL" id="TDU24312.1"/>
    </source>
</evidence>
<evidence type="ECO:0000256" key="7">
    <source>
        <dbReference type="ARBA" id="ARBA00024197"/>
    </source>
</evidence>
<dbReference type="GO" id="GO:0005886">
    <property type="term" value="C:plasma membrane"/>
    <property type="evidence" value="ECO:0007669"/>
    <property type="project" value="UniProtKB-SubCell"/>
</dbReference>
<name>A0A4S3K8Y3_9GAMM</name>
<evidence type="ECO:0000259" key="10">
    <source>
        <dbReference type="Pfam" id="PF09976"/>
    </source>
</evidence>
<keyword evidence="4 9" id="KW-1133">Transmembrane helix</keyword>
<proteinExistence type="inferred from homology"/>
<comment type="similarity">
    <text evidence="7">Belongs to the YfgM family.</text>
</comment>
<dbReference type="Pfam" id="PF09976">
    <property type="entry name" value="TPR_21"/>
    <property type="match status" value="1"/>
</dbReference>
<feature type="domain" description="Ancillary SecYEG translocon subunit/Cell division coordinator CpoB TPR" evidence="10">
    <location>
        <begin position="15"/>
        <end position="207"/>
    </location>
</feature>
<dbReference type="SUPFAM" id="SSF48452">
    <property type="entry name" value="TPR-like"/>
    <property type="match status" value="1"/>
</dbReference>
<keyword evidence="5 9" id="KW-0472">Membrane</keyword>
<organism evidence="11 12">
    <name type="scientific">Panacagrimonas perspica</name>
    <dbReference type="NCBI Taxonomy" id="381431"/>
    <lineage>
        <taxon>Bacteria</taxon>
        <taxon>Pseudomonadati</taxon>
        <taxon>Pseudomonadota</taxon>
        <taxon>Gammaproteobacteria</taxon>
        <taxon>Nevskiales</taxon>
        <taxon>Nevskiaceae</taxon>
        <taxon>Panacagrimonas</taxon>
    </lineage>
</organism>
<dbReference type="AlphaFoldDB" id="A0A4S3K8Y3"/>
<dbReference type="InterPro" id="IPR011990">
    <property type="entry name" value="TPR-like_helical_dom_sf"/>
</dbReference>
<comment type="caution">
    <text evidence="11">The sequence shown here is derived from an EMBL/GenBank/DDBJ whole genome shotgun (WGS) entry which is preliminary data.</text>
</comment>
<evidence type="ECO:0000256" key="5">
    <source>
        <dbReference type="ARBA" id="ARBA00023136"/>
    </source>
</evidence>
<keyword evidence="2" id="KW-1003">Cell membrane</keyword>
<reference evidence="11 12" key="1">
    <citation type="submission" date="2019-03" db="EMBL/GenBank/DDBJ databases">
        <title>Genomic Encyclopedia of Type Strains, Phase IV (KMG-IV): sequencing the most valuable type-strain genomes for metagenomic binning, comparative biology and taxonomic classification.</title>
        <authorList>
            <person name="Goeker M."/>
        </authorList>
    </citation>
    <scope>NUCLEOTIDE SEQUENCE [LARGE SCALE GENOMIC DNA]</scope>
    <source>
        <strain evidence="11 12">DSM 26377</strain>
    </source>
</reference>
<evidence type="ECO:0000256" key="1">
    <source>
        <dbReference type="ARBA" id="ARBA00004401"/>
    </source>
</evidence>
<dbReference type="InterPro" id="IPR018704">
    <property type="entry name" value="SecYEG/CpoB_TPR"/>
</dbReference>
<keyword evidence="3 9" id="KW-0812">Transmembrane</keyword>
<gene>
    <name evidence="11" type="ORF">DFR24_4578</name>
</gene>
<evidence type="ECO:0000313" key="12">
    <source>
        <dbReference type="Proteomes" id="UP000295341"/>
    </source>
</evidence>
<evidence type="ECO:0000256" key="2">
    <source>
        <dbReference type="ARBA" id="ARBA00022475"/>
    </source>
</evidence>